<dbReference type="OrthoDB" id="977770at2"/>
<dbReference type="KEGG" id="spir:CWM47_09880"/>
<name>A0A2K8YWY0_9BACT</name>
<proteinExistence type="predicted"/>
<dbReference type="AlphaFoldDB" id="A0A2K8YWY0"/>
<organism evidence="1 2">
    <name type="scientific">Spirosoma pollinicola</name>
    <dbReference type="NCBI Taxonomy" id="2057025"/>
    <lineage>
        <taxon>Bacteria</taxon>
        <taxon>Pseudomonadati</taxon>
        <taxon>Bacteroidota</taxon>
        <taxon>Cytophagia</taxon>
        <taxon>Cytophagales</taxon>
        <taxon>Cytophagaceae</taxon>
        <taxon>Spirosoma</taxon>
    </lineage>
</organism>
<sequence length="273" mass="31034">MENIDLSFFLEPPVLDTAALLTIEALYPLSMVPAQPGAYYRSQAHPTDPMIFGMLENALGWHFGEKERSEFLKDLRKTASKKHNKQAKWKDSDWLSGRSSGSGSGFTSLLMYHMHVDTHWLPQVMEYDDLWSQHLHDVGANFMGGSKHYDGDLESLINRSKTPDTTKPINPKTKKYPPLIEFGESTTHQKLTREDATILPSGAVHFKSVRDGYPLYYVSPKRRGYVVPQSPYRYRIMTTLTLANLIQIALNDPASPLYLGSNDGWVDVNWEQL</sequence>
<evidence type="ECO:0000313" key="1">
    <source>
        <dbReference type="EMBL" id="AUD02099.1"/>
    </source>
</evidence>
<evidence type="ECO:0008006" key="3">
    <source>
        <dbReference type="Google" id="ProtNLM"/>
    </source>
</evidence>
<dbReference type="Proteomes" id="UP000232883">
    <property type="component" value="Chromosome"/>
</dbReference>
<keyword evidence="2" id="KW-1185">Reference proteome</keyword>
<protein>
    <recommendedName>
        <fullName evidence="3">Type I-PGING CRISPR-associated protein Cas5p</fullName>
    </recommendedName>
</protein>
<accession>A0A2K8YWY0</accession>
<dbReference type="RefSeq" id="WP_100987819.1">
    <property type="nucleotide sequence ID" value="NZ_CP025096.1"/>
</dbReference>
<gene>
    <name evidence="1" type="ORF">CWM47_09880</name>
</gene>
<reference evidence="1 2" key="1">
    <citation type="submission" date="2017-11" db="EMBL/GenBank/DDBJ databases">
        <title>Taxonomic description and genome sequences of Spirosoma HA7 sp. nov., isolated from pollen microhabitat of Corylus avellana.</title>
        <authorList>
            <person name="Ambika Manirajan B."/>
            <person name="Suarez C."/>
            <person name="Ratering S."/>
            <person name="Geissler-Plaum R."/>
            <person name="Cardinale M."/>
            <person name="Sylvia S."/>
        </authorList>
    </citation>
    <scope>NUCLEOTIDE SEQUENCE [LARGE SCALE GENOMIC DNA]</scope>
    <source>
        <strain evidence="1 2">HA7</strain>
    </source>
</reference>
<dbReference type="EMBL" id="CP025096">
    <property type="protein sequence ID" value="AUD02099.1"/>
    <property type="molecule type" value="Genomic_DNA"/>
</dbReference>
<evidence type="ECO:0000313" key="2">
    <source>
        <dbReference type="Proteomes" id="UP000232883"/>
    </source>
</evidence>